<proteinExistence type="predicted"/>
<gene>
    <name evidence="1" type="ORF">AMATHDRAFT_64517</name>
</gene>
<sequence length="58" mass="6291">MDTPESTDTFVELVITSFTLEELCGDSTQHPTKSPPDFIPVEGERAEGLNTHGLCIIA</sequence>
<accession>A0A2A9NM89</accession>
<dbReference type="AlphaFoldDB" id="A0A2A9NM89"/>
<dbReference type="EMBL" id="KZ302048">
    <property type="protein sequence ID" value="PFH48840.1"/>
    <property type="molecule type" value="Genomic_DNA"/>
</dbReference>
<evidence type="ECO:0000313" key="2">
    <source>
        <dbReference type="Proteomes" id="UP000242287"/>
    </source>
</evidence>
<protein>
    <recommendedName>
        <fullName evidence="3">Pheromone</fullName>
    </recommendedName>
</protein>
<reference evidence="1 2" key="1">
    <citation type="submission" date="2014-02" db="EMBL/GenBank/DDBJ databases">
        <title>Transposable element dynamics among asymbiotic and ectomycorrhizal Amanita fungi.</title>
        <authorList>
            <consortium name="DOE Joint Genome Institute"/>
            <person name="Hess J."/>
            <person name="Skrede I."/>
            <person name="Wolfe B."/>
            <person name="LaButti K."/>
            <person name="Ohm R.A."/>
            <person name="Grigoriev I.V."/>
            <person name="Pringle A."/>
        </authorList>
    </citation>
    <scope>NUCLEOTIDE SEQUENCE [LARGE SCALE GENOMIC DNA]</scope>
    <source>
        <strain evidence="1 2">SKay4041</strain>
    </source>
</reference>
<dbReference type="Proteomes" id="UP000242287">
    <property type="component" value="Unassembled WGS sequence"/>
</dbReference>
<evidence type="ECO:0008006" key="3">
    <source>
        <dbReference type="Google" id="ProtNLM"/>
    </source>
</evidence>
<organism evidence="1 2">
    <name type="scientific">Amanita thiersii Skay4041</name>
    <dbReference type="NCBI Taxonomy" id="703135"/>
    <lineage>
        <taxon>Eukaryota</taxon>
        <taxon>Fungi</taxon>
        <taxon>Dikarya</taxon>
        <taxon>Basidiomycota</taxon>
        <taxon>Agaricomycotina</taxon>
        <taxon>Agaricomycetes</taxon>
        <taxon>Agaricomycetidae</taxon>
        <taxon>Agaricales</taxon>
        <taxon>Pluteineae</taxon>
        <taxon>Amanitaceae</taxon>
        <taxon>Amanita</taxon>
    </lineage>
</organism>
<name>A0A2A9NM89_9AGAR</name>
<evidence type="ECO:0000313" key="1">
    <source>
        <dbReference type="EMBL" id="PFH48840.1"/>
    </source>
</evidence>
<keyword evidence="2" id="KW-1185">Reference proteome</keyword>